<protein>
    <submittedName>
        <fullName evidence="2">DUF4214 domain-containing protein</fullName>
    </submittedName>
</protein>
<dbReference type="Gene3D" id="1.10.3130.20">
    <property type="entry name" value="Phycobilisome linker domain"/>
    <property type="match status" value="1"/>
</dbReference>
<dbReference type="Pfam" id="PF13946">
    <property type="entry name" value="DUF4214"/>
    <property type="match status" value="1"/>
</dbReference>
<dbReference type="RefSeq" id="WP_279647975.1">
    <property type="nucleotide sequence ID" value="NZ_JAODZE010000002.1"/>
</dbReference>
<dbReference type="EMBL" id="JAODZE010000002">
    <property type="protein sequence ID" value="MDH0145302.1"/>
    <property type="molecule type" value="Genomic_DNA"/>
</dbReference>
<proteinExistence type="predicted"/>
<organism evidence="2 3">
    <name type="scientific">Stutzerimonas stutzeri</name>
    <name type="common">Pseudomonas stutzeri</name>
    <dbReference type="NCBI Taxonomy" id="316"/>
    <lineage>
        <taxon>Bacteria</taxon>
        <taxon>Pseudomonadati</taxon>
        <taxon>Pseudomonadota</taxon>
        <taxon>Gammaproteobacteria</taxon>
        <taxon>Pseudomonadales</taxon>
        <taxon>Pseudomonadaceae</taxon>
        <taxon>Stutzerimonas</taxon>
    </lineage>
</organism>
<name>A0AA42KQA0_STUST</name>
<dbReference type="InterPro" id="IPR025282">
    <property type="entry name" value="DUF4214"/>
</dbReference>
<evidence type="ECO:0000259" key="1">
    <source>
        <dbReference type="Pfam" id="PF13946"/>
    </source>
</evidence>
<dbReference type="AlphaFoldDB" id="A0AA42KQA0"/>
<dbReference type="InterPro" id="IPR038255">
    <property type="entry name" value="PBS_linker_sf"/>
</dbReference>
<evidence type="ECO:0000313" key="2">
    <source>
        <dbReference type="EMBL" id="MDH0145302.1"/>
    </source>
</evidence>
<dbReference type="Proteomes" id="UP001158076">
    <property type="component" value="Unassembled WGS sequence"/>
</dbReference>
<sequence length="569" mass="58451">MATVSTSQVQSLYVGYLGRAADQEGLNFWVDSIRNDVSTLESVALGFTLSDEYQSIYDGLSTDELVSAVYQNVLGREPDEEGRAFWVSEIEKGATTEDTLLVSMINSLGEVDQRTIDNKVFVANTYTAAAGDNYNPDAGAQIIEGVTSDPASVNKALDLLENGSLPGAVPGLALYNAIAAAEAEFASYGEQLAMASPDWDADDSGDVSLAEAQAVLNDAVAARNAIGGGESTNVLAARLETAEANYASAREAAVAQPGGNQAVTDYEAAVEAAMALEDNDPAQEAAAEAGFGTAISASTTVSYASLDTLTAAAISDYASLYAALSDPNTASAERAALVDAIDGLDYGTQVVELAANELAITEATNELTSTEAAVTALGAAGTDYLSASQVRISAAETLENAQEADAQIAEIKPVVDQYASLDRAIDTAEASFTSYLAANPEVNYDPLDDGAAVGTSGNDVFVFADTPTSTDFAIANFGAQGNDSLVIGDDFAYNGGTVTSGDNNVAEFFVIQGQTGAQVIIETTPFGSSSVTVGGDSTVTASPDAAVITLTGVNVEDLQFSNGVISHTT</sequence>
<evidence type="ECO:0000313" key="3">
    <source>
        <dbReference type="Proteomes" id="UP001158076"/>
    </source>
</evidence>
<gene>
    <name evidence="2" type="ORF">N7335_02735</name>
</gene>
<feature type="domain" description="DUF4214" evidence="1">
    <location>
        <begin position="47"/>
        <end position="107"/>
    </location>
</feature>
<comment type="caution">
    <text evidence="2">The sequence shown here is derived from an EMBL/GenBank/DDBJ whole genome shotgun (WGS) entry which is preliminary data.</text>
</comment>
<accession>A0AA42KQA0</accession>
<reference evidence="2" key="1">
    <citation type="submission" date="2022-09" db="EMBL/GenBank/DDBJ databases">
        <title>Intensive care unit water sources are persistently colonized with multi-drug resistant bacteria and are the site of extensive horizontal gene transfer of antibiotic resistance genes.</title>
        <authorList>
            <person name="Diorio-Toth L."/>
        </authorList>
    </citation>
    <scope>NUCLEOTIDE SEQUENCE</scope>
    <source>
        <strain evidence="2">GD04147</strain>
    </source>
</reference>